<protein>
    <submittedName>
        <fullName evidence="1">Uncharacterized protein</fullName>
    </submittedName>
</protein>
<dbReference type="EMBL" id="CM004401">
    <property type="protein sequence ID" value="OAY29091.1"/>
    <property type="molecule type" value="Genomic_DNA"/>
</dbReference>
<dbReference type="AlphaFoldDB" id="A0A2C9UEY0"/>
<accession>A0A2C9UEY0</accession>
<name>A0A2C9UEY0_MANES</name>
<evidence type="ECO:0000313" key="1">
    <source>
        <dbReference type="EMBL" id="OAY29091.1"/>
    </source>
</evidence>
<organism evidence="1">
    <name type="scientific">Manihot esculenta</name>
    <name type="common">Cassava</name>
    <name type="synonym">Jatropha manihot</name>
    <dbReference type="NCBI Taxonomy" id="3983"/>
    <lineage>
        <taxon>Eukaryota</taxon>
        <taxon>Viridiplantae</taxon>
        <taxon>Streptophyta</taxon>
        <taxon>Embryophyta</taxon>
        <taxon>Tracheophyta</taxon>
        <taxon>Spermatophyta</taxon>
        <taxon>Magnoliopsida</taxon>
        <taxon>eudicotyledons</taxon>
        <taxon>Gunneridae</taxon>
        <taxon>Pentapetalae</taxon>
        <taxon>rosids</taxon>
        <taxon>fabids</taxon>
        <taxon>Malpighiales</taxon>
        <taxon>Euphorbiaceae</taxon>
        <taxon>Crotonoideae</taxon>
        <taxon>Manihoteae</taxon>
        <taxon>Manihot</taxon>
    </lineage>
</organism>
<gene>
    <name evidence="1" type="ORF">MANES_15G117000</name>
</gene>
<reference evidence="1" key="1">
    <citation type="submission" date="2016-02" db="EMBL/GenBank/DDBJ databases">
        <title>WGS assembly of Manihot esculenta.</title>
        <authorList>
            <person name="Bredeson J.V."/>
            <person name="Prochnik S.E."/>
            <person name="Lyons J.B."/>
            <person name="Schmutz J."/>
            <person name="Grimwood J."/>
            <person name="Vrebalov J."/>
            <person name="Bart R.S."/>
            <person name="Amuge T."/>
            <person name="Ferguson M.E."/>
            <person name="Green R."/>
            <person name="Putnam N."/>
            <person name="Stites J."/>
            <person name="Rounsley S."/>
            <person name="Rokhsar D.S."/>
        </authorList>
    </citation>
    <scope>NUCLEOTIDE SEQUENCE [LARGE SCALE GENOMIC DNA]</scope>
    <source>
        <tissue evidence="1">Leaf</tissue>
    </source>
</reference>
<proteinExistence type="predicted"/>
<sequence>MVKQSIAFSIDHINQAAHCHFLSLEKIKDLLLTVHDGHMPYVLALLVDRHGEKRCQFHFQEDHRSAGGFHHQSSGEEVWKRINQESDCLKISSHNSLVKNCVSIRILQHGDIDASSQQRRIVDCVMLGPCLC</sequence>